<keyword evidence="1" id="KW-0805">Transcription regulation</keyword>
<dbReference type="InterPro" id="IPR018060">
    <property type="entry name" value="HTH_AraC"/>
</dbReference>
<dbReference type="PANTHER" id="PTHR47894">
    <property type="entry name" value="HTH-TYPE TRANSCRIPTIONAL REGULATOR GADX"/>
    <property type="match status" value="1"/>
</dbReference>
<gene>
    <name evidence="5" type="ORF">BM524_08200</name>
</gene>
<organism evidence="5 6">
    <name type="scientific">Alteromonas mediterranea</name>
    <dbReference type="NCBI Taxonomy" id="314275"/>
    <lineage>
        <taxon>Bacteria</taxon>
        <taxon>Pseudomonadati</taxon>
        <taxon>Pseudomonadota</taxon>
        <taxon>Gammaproteobacteria</taxon>
        <taxon>Alteromonadales</taxon>
        <taxon>Alteromonadaceae</taxon>
        <taxon>Alteromonas/Salinimonas group</taxon>
        <taxon>Alteromonas</taxon>
    </lineage>
</organism>
<dbReference type="InterPro" id="IPR009057">
    <property type="entry name" value="Homeodomain-like_sf"/>
</dbReference>
<evidence type="ECO:0000259" key="4">
    <source>
        <dbReference type="PROSITE" id="PS01124"/>
    </source>
</evidence>
<keyword evidence="2" id="KW-0238">DNA-binding</keyword>
<dbReference type="SMART" id="SM00342">
    <property type="entry name" value="HTH_ARAC"/>
    <property type="match status" value="1"/>
</dbReference>
<evidence type="ECO:0000313" key="5">
    <source>
        <dbReference type="EMBL" id="APD89767.1"/>
    </source>
</evidence>
<evidence type="ECO:0000256" key="2">
    <source>
        <dbReference type="ARBA" id="ARBA00023125"/>
    </source>
</evidence>
<evidence type="ECO:0000313" key="6">
    <source>
        <dbReference type="Proteomes" id="UP000182101"/>
    </source>
</evidence>
<evidence type="ECO:0000256" key="1">
    <source>
        <dbReference type="ARBA" id="ARBA00023015"/>
    </source>
</evidence>
<name>A0AAC9JE54_9ALTE</name>
<keyword evidence="3" id="KW-0804">Transcription</keyword>
<dbReference type="Gene3D" id="1.10.10.60">
    <property type="entry name" value="Homeodomain-like"/>
    <property type="match status" value="1"/>
</dbReference>
<reference evidence="5 6" key="1">
    <citation type="submission" date="2016-11" db="EMBL/GenBank/DDBJ databases">
        <title>Networking in microbes: conjugative elements and plasmids in the genus Alteromonas.</title>
        <authorList>
            <person name="Lopez-Perez M."/>
            <person name="Ramon-Marco N."/>
            <person name="Rodriguez-Valera F."/>
        </authorList>
    </citation>
    <scope>NUCLEOTIDE SEQUENCE [LARGE SCALE GENOMIC DNA]</scope>
    <source>
        <strain evidence="5 6">CP48</strain>
    </source>
</reference>
<dbReference type="RefSeq" id="WP_071951418.1">
    <property type="nucleotide sequence ID" value="NZ_CP018024.1"/>
</dbReference>
<dbReference type="EMBL" id="CP018024">
    <property type="protein sequence ID" value="APD89767.1"/>
    <property type="molecule type" value="Genomic_DNA"/>
</dbReference>
<dbReference type="Pfam" id="PF12625">
    <property type="entry name" value="Arabinose_bd"/>
    <property type="match status" value="1"/>
</dbReference>
<proteinExistence type="predicted"/>
<feature type="domain" description="HTH araC/xylS-type" evidence="4">
    <location>
        <begin position="223"/>
        <end position="322"/>
    </location>
</feature>
<protein>
    <submittedName>
        <fullName evidence="5">AraC family transcriptional regulator</fullName>
    </submittedName>
</protein>
<evidence type="ECO:0000256" key="3">
    <source>
        <dbReference type="ARBA" id="ARBA00023163"/>
    </source>
</evidence>
<accession>A0AAC9JE54</accession>
<dbReference type="PROSITE" id="PS01124">
    <property type="entry name" value="HTH_ARAC_FAMILY_2"/>
    <property type="match status" value="1"/>
</dbReference>
<dbReference type="Proteomes" id="UP000182101">
    <property type="component" value="Chromosome"/>
</dbReference>
<dbReference type="AlphaFoldDB" id="A0AAC9JE54"/>
<dbReference type="SUPFAM" id="SSF46689">
    <property type="entry name" value="Homeodomain-like"/>
    <property type="match status" value="1"/>
</dbReference>
<dbReference type="PANTHER" id="PTHR47894:SF1">
    <property type="entry name" value="HTH-TYPE TRANSCRIPTIONAL REGULATOR VQSM"/>
    <property type="match status" value="1"/>
</dbReference>
<dbReference type="GO" id="GO:0005829">
    <property type="term" value="C:cytosol"/>
    <property type="evidence" value="ECO:0007669"/>
    <property type="project" value="TreeGrafter"/>
</dbReference>
<dbReference type="GO" id="GO:0000976">
    <property type="term" value="F:transcription cis-regulatory region binding"/>
    <property type="evidence" value="ECO:0007669"/>
    <property type="project" value="TreeGrafter"/>
</dbReference>
<dbReference type="InterPro" id="IPR032687">
    <property type="entry name" value="AraC-type_N"/>
</dbReference>
<dbReference type="GO" id="GO:0003700">
    <property type="term" value="F:DNA-binding transcription factor activity"/>
    <property type="evidence" value="ECO:0007669"/>
    <property type="project" value="InterPro"/>
</dbReference>
<sequence length="328" mass="36990">MAASVTQSFTQAILSQLAQLDIHLEDKLLASIQQYEGEERLPLMLQDKLWLEVEEHGTKGIGMHIGLAMQPQNFDTMGFLLLSSPSLSVAVDSLINYSPLIGEGGQFAKIRNEQGWGVRYEPRFTAAVDVRIEVIMTGIATGARWVAGKNITPIAVHFTHSQQAPSALYSEVFGGAEIRFNQTQNAIMYSDTDWHFKQREVNAAIQAQMLELANQQLNQLTPHSFTEKVEALLTNQPWLTRSQIATSLAVSERTLLRRLQETETNYSNIAQNIRKQHALSQIQRPDVTQESLAQYLGYNDASAFAKAFKRWTGLGFRAYKEKFCKQRR</sequence>
<dbReference type="Pfam" id="PF12833">
    <property type="entry name" value="HTH_18"/>
    <property type="match status" value="1"/>
</dbReference>